<keyword evidence="1 4" id="KW-0929">Antimicrobial</keyword>
<evidence type="ECO:0000313" key="6">
    <source>
        <dbReference type="Proteomes" id="UP000502611"/>
    </source>
</evidence>
<evidence type="ECO:0000256" key="4">
    <source>
        <dbReference type="RuleBase" id="RU003788"/>
    </source>
</evidence>
<dbReference type="Proteomes" id="UP000502611">
    <property type="component" value="Chromosome"/>
</dbReference>
<dbReference type="InterPro" id="IPR002196">
    <property type="entry name" value="Glyco_hydro_24"/>
</dbReference>
<dbReference type="Gene3D" id="1.10.530.40">
    <property type="match status" value="1"/>
</dbReference>
<dbReference type="GO" id="GO:0042742">
    <property type="term" value="P:defense response to bacterium"/>
    <property type="evidence" value="ECO:0007669"/>
    <property type="project" value="UniProtKB-KW"/>
</dbReference>
<keyword evidence="4" id="KW-0378">Hydrolase</keyword>
<accession>A0A6M4GEN3</accession>
<comment type="catalytic activity">
    <reaction evidence="4">
        <text>Hydrolysis of (1-&gt;4)-beta-linkages between N-acetylmuramic acid and N-acetyl-D-glucosamine residues in a peptidoglycan and between N-acetyl-D-glucosamine residues in chitodextrins.</text>
        <dbReference type="EC" id="3.2.1.17"/>
    </reaction>
</comment>
<dbReference type="PANTHER" id="PTHR38107:SF3">
    <property type="entry name" value="LYSOZYME RRRD-RELATED"/>
    <property type="match status" value="1"/>
</dbReference>
<dbReference type="CDD" id="cd00737">
    <property type="entry name" value="lyz_endolysin_autolysin"/>
    <property type="match status" value="1"/>
</dbReference>
<comment type="similarity">
    <text evidence="4">Belongs to the glycosyl hydrolase 24 family.</text>
</comment>
<keyword evidence="4" id="KW-0326">Glycosidase</keyword>
<dbReference type="EMBL" id="CP053021">
    <property type="protein sequence ID" value="QJR05458.1"/>
    <property type="molecule type" value="Genomic_DNA"/>
</dbReference>
<keyword evidence="3" id="KW-1035">Host cytoplasm</keyword>
<keyword evidence="2 4" id="KW-0081">Bacteriolytic enzyme</keyword>
<dbReference type="GO" id="GO:0009253">
    <property type="term" value="P:peptidoglycan catabolic process"/>
    <property type="evidence" value="ECO:0007669"/>
    <property type="project" value="InterPro"/>
</dbReference>
<dbReference type="InterPro" id="IPR033907">
    <property type="entry name" value="Endolysin_autolysin"/>
</dbReference>
<dbReference type="EC" id="3.2.1.17" evidence="4"/>
<dbReference type="GO" id="GO:0003796">
    <property type="term" value="F:lysozyme activity"/>
    <property type="evidence" value="ECO:0007669"/>
    <property type="project" value="UniProtKB-EC"/>
</dbReference>
<evidence type="ECO:0000256" key="1">
    <source>
        <dbReference type="ARBA" id="ARBA00022529"/>
    </source>
</evidence>
<dbReference type="Pfam" id="PF00959">
    <property type="entry name" value="Phage_lysozyme"/>
    <property type="match status" value="1"/>
</dbReference>
<dbReference type="GO" id="GO:0016998">
    <property type="term" value="P:cell wall macromolecule catabolic process"/>
    <property type="evidence" value="ECO:0007669"/>
    <property type="project" value="InterPro"/>
</dbReference>
<gene>
    <name evidence="5" type="ORF">HH800_15715</name>
</gene>
<dbReference type="GO" id="GO:0031640">
    <property type="term" value="P:killing of cells of another organism"/>
    <property type="evidence" value="ECO:0007669"/>
    <property type="project" value="UniProtKB-KW"/>
</dbReference>
<evidence type="ECO:0000256" key="3">
    <source>
        <dbReference type="ARBA" id="ARBA00023200"/>
    </source>
</evidence>
<sequence>MKQFEGCELKAYLCPAKVWTIGWGRTTNVKRGDICTQTQADAWLNAEYDAFEKAVLKALGNAKVTPNQLGAMVSFAYNIGTGAFAKSTLLKKHVVGDYAGALKEFARWNKAKGRVLPGLVKRRAAEAGLYSK</sequence>
<dbReference type="PANTHER" id="PTHR38107">
    <property type="match status" value="1"/>
</dbReference>
<dbReference type="RefSeq" id="WP_169863346.1">
    <property type="nucleotide sequence ID" value="NZ_CP053021.1"/>
</dbReference>
<evidence type="ECO:0000313" key="5">
    <source>
        <dbReference type="EMBL" id="QJR05458.1"/>
    </source>
</evidence>
<dbReference type="SUPFAM" id="SSF53955">
    <property type="entry name" value="Lysozyme-like"/>
    <property type="match status" value="1"/>
</dbReference>
<protein>
    <recommendedName>
        <fullName evidence="4">Lysozyme</fullName>
        <ecNumber evidence="4">3.2.1.17</ecNumber>
    </recommendedName>
</protein>
<proteinExistence type="inferred from homology"/>
<organism evidence="5 6">
    <name type="scientific">Sphingobium yanoikuyae</name>
    <name type="common">Sphingomonas yanoikuyae</name>
    <dbReference type="NCBI Taxonomy" id="13690"/>
    <lineage>
        <taxon>Bacteria</taxon>
        <taxon>Pseudomonadati</taxon>
        <taxon>Pseudomonadota</taxon>
        <taxon>Alphaproteobacteria</taxon>
        <taxon>Sphingomonadales</taxon>
        <taxon>Sphingomonadaceae</taxon>
        <taxon>Sphingobium</taxon>
    </lineage>
</organism>
<evidence type="ECO:0000256" key="2">
    <source>
        <dbReference type="ARBA" id="ARBA00022638"/>
    </source>
</evidence>
<dbReference type="InterPro" id="IPR023346">
    <property type="entry name" value="Lysozyme-like_dom_sf"/>
</dbReference>
<dbReference type="InterPro" id="IPR051018">
    <property type="entry name" value="Bacteriophage_GH24"/>
</dbReference>
<name>A0A6M4GEN3_SPHYA</name>
<reference evidence="5 6" key="1">
    <citation type="submission" date="2020-04" db="EMBL/GenBank/DDBJ databases">
        <title>The Whole Genome Analysis of High salt-tolerant Sphingobium yanoikuyae YC-XJ2 with Aryl organophosphorus flame retardants (aryl-OPFRs)-degrading capacity and characteristics of Related phosphotriesterase.</title>
        <authorList>
            <person name="Li X."/>
        </authorList>
    </citation>
    <scope>NUCLEOTIDE SEQUENCE [LARGE SCALE GENOMIC DNA]</scope>
    <source>
        <strain evidence="5 6">YC-XJ2</strain>
    </source>
</reference>
<dbReference type="InterPro" id="IPR023347">
    <property type="entry name" value="Lysozyme_dom_sf"/>
</dbReference>
<dbReference type="AlphaFoldDB" id="A0A6M4GEN3"/>